<keyword evidence="3" id="KW-0560">Oxidoreductase</keyword>
<accession>A0AAW1IW42</accession>
<dbReference type="InterPro" id="IPR023210">
    <property type="entry name" value="NADP_OxRdtase_dom"/>
</dbReference>
<dbReference type="PROSITE" id="PS00062">
    <property type="entry name" value="ALDOKETO_REDUCTASE_2"/>
    <property type="match status" value="1"/>
</dbReference>
<comment type="similarity">
    <text evidence="1">Belongs to the aldo/keto reductase family.</text>
</comment>
<evidence type="ECO:0000256" key="1">
    <source>
        <dbReference type="ARBA" id="ARBA00007905"/>
    </source>
</evidence>
<evidence type="ECO:0000256" key="3">
    <source>
        <dbReference type="ARBA" id="ARBA00023002"/>
    </source>
</evidence>
<dbReference type="CDD" id="cd19071">
    <property type="entry name" value="AKR_AKR1-5-like"/>
    <property type="match status" value="1"/>
</dbReference>
<evidence type="ECO:0000256" key="2">
    <source>
        <dbReference type="ARBA" id="ARBA00022857"/>
    </source>
</evidence>
<organism evidence="8 9">
    <name type="scientific">Popillia japonica</name>
    <name type="common">Japanese beetle</name>
    <dbReference type="NCBI Taxonomy" id="7064"/>
    <lineage>
        <taxon>Eukaryota</taxon>
        <taxon>Metazoa</taxon>
        <taxon>Ecdysozoa</taxon>
        <taxon>Arthropoda</taxon>
        <taxon>Hexapoda</taxon>
        <taxon>Insecta</taxon>
        <taxon>Pterygota</taxon>
        <taxon>Neoptera</taxon>
        <taxon>Endopterygota</taxon>
        <taxon>Coleoptera</taxon>
        <taxon>Polyphaga</taxon>
        <taxon>Scarabaeiformia</taxon>
        <taxon>Scarabaeidae</taxon>
        <taxon>Rutelinae</taxon>
        <taxon>Popillia</taxon>
    </lineage>
</organism>
<dbReference type="InterPro" id="IPR020471">
    <property type="entry name" value="AKR"/>
</dbReference>
<proteinExistence type="inferred from homology"/>
<gene>
    <name evidence="8" type="ORF">QE152_g33612</name>
</gene>
<dbReference type="EMBL" id="JASPKY010000516">
    <property type="protein sequence ID" value="KAK9694349.1"/>
    <property type="molecule type" value="Genomic_DNA"/>
</dbReference>
<evidence type="ECO:0000256" key="4">
    <source>
        <dbReference type="PIRSR" id="PIRSR000097-1"/>
    </source>
</evidence>
<dbReference type="InterPro" id="IPR036812">
    <property type="entry name" value="NAD(P)_OxRdtase_dom_sf"/>
</dbReference>
<comment type="caution">
    <text evidence="8">The sequence shown here is derived from an EMBL/GenBank/DDBJ whole genome shotgun (WGS) entry which is preliminary data.</text>
</comment>
<evidence type="ECO:0000313" key="8">
    <source>
        <dbReference type="EMBL" id="KAK9694349.1"/>
    </source>
</evidence>
<feature type="active site" description="Proton donor" evidence="4">
    <location>
        <position position="50"/>
    </location>
</feature>
<feature type="site" description="Lowers pKa of active site Tyr" evidence="6">
    <location>
        <position position="79"/>
    </location>
</feature>
<dbReference type="PIRSF" id="PIRSF000097">
    <property type="entry name" value="AKR"/>
    <property type="match status" value="1"/>
</dbReference>
<evidence type="ECO:0000256" key="6">
    <source>
        <dbReference type="PIRSR" id="PIRSR000097-3"/>
    </source>
</evidence>
<dbReference type="PANTHER" id="PTHR11732">
    <property type="entry name" value="ALDO/KETO REDUCTASE"/>
    <property type="match status" value="1"/>
</dbReference>
<dbReference type="AlphaFoldDB" id="A0AAW1IW42"/>
<dbReference type="InterPro" id="IPR018170">
    <property type="entry name" value="Aldo/ket_reductase_CS"/>
</dbReference>
<dbReference type="SUPFAM" id="SSF51430">
    <property type="entry name" value="NAD(P)-linked oxidoreductase"/>
    <property type="match status" value="1"/>
</dbReference>
<dbReference type="Proteomes" id="UP001458880">
    <property type="component" value="Unassembled WGS sequence"/>
</dbReference>
<protein>
    <submittedName>
        <fullName evidence="8">Aldo/keto reductase family</fullName>
    </submittedName>
</protein>
<feature type="binding site" evidence="5">
    <location>
        <position position="112"/>
    </location>
    <ligand>
        <name>substrate</name>
    </ligand>
</feature>
<evidence type="ECO:0000256" key="5">
    <source>
        <dbReference type="PIRSR" id="PIRSR000097-2"/>
    </source>
</evidence>
<evidence type="ECO:0000313" key="9">
    <source>
        <dbReference type="Proteomes" id="UP001458880"/>
    </source>
</evidence>
<dbReference type="PROSITE" id="PS00798">
    <property type="entry name" value="ALDOKETO_REDUCTASE_1"/>
    <property type="match status" value="1"/>
</dbReference>
<dbReference type="PRINTS" id="PR00069">
    <property type="entry name" value="ALDKETRDTASE"/>
</dbReference>
<dbReference type="FunFam" id="3.20.20.100:FF:000006">
    <property type="entry name" value="Aldo-keto reductase family 1 member A1"/>
    <property type="match status" value="1"/>
</dbReference>
<dbReference type="Gene3D" id="3.20.20.100">
    <property type="entry name" value="NADP-dependent oxidoreductase domain"/>
    <property type="match status" value="1"/>
</dbReference>
<sequence>MQWVTLSGPQGYKIPSIGLGTWKAKDDDVYNAVLTALDVGYRHIDTASNYGNEDQIGRAISKWISQDQGSRENLFITTKLPNYGNRAEDVQKFLKMSLEKLQTHYIDLYLIHMPFAFRLNSSGTGPLMEKDNITMVIDYDNDNIATWKVMEQQVKKGLIRSIGLSNFNISQVQKIYDAAEIKPAVLQVEMHAYLQQNELIDACRRMNIAVTGYAPLGSPQAAQHFSTKYQYNNFNVLPSLLTNQVVQELAKKYNKSPGQILLRHLLEKNIIVIPKSANPKRIEDNFKIFDFNLAIEDIKKLNALDRKEEGRTFDFRFFRGIEKHPHYPF</sequence>
<name>A0AAW1IW42_POPJA</name>
<dbReference type="Pfam" id="PF00248">
    <property type="entry name" value="Aldo_ket_red"/>
    <property type="match status" value="1"/>
</dbReference>
<evidence type="ECO:0000259" key="7">
    <source>
        <dbReference type="Pfam" id="PF00248"/>
    </source>
</evidence>
<feature type="domain" description="NADP-dependent oxidoreductase" evidence="7">
    <location>
        <begin position="17"/>
        <end position="305"/>
    </location>
</feature>
<keyword evidence="2" id="KW-0521">NADP</keyword>
<dbReference type="GO" id="GO:0016491">
    <property type="term" value="F:oxidoreductase activity"/>
    <property type="evidence" value="ECO:0007669"/>
    <property type="project" value="UniProtKB-KW"/>
</dbReference>
<keyword evidence="9" id="KW-1185">Reference proteome</keyword>
<reference evidence="8 9" key="1">
    <citation type="journal article" date="2024" name="BMC Genomics">
        <title>De novo assembly and annotation of Popillia japonica's genome with initial clues to its potential as an invasive pest.</title>
        <authorList>
            <person name="Cucini C."/>
            <person name="Boschi S."/>
            <person name="Funari R."/>
            <person name="Cardaioli E."/>
            <person name="Iannotti N."/>
            <person name="Marturano G."/>
            <person name="Paoli F."/>
            <person name="Bruttini M."/>
            <person name="Carapelli A."/>
            <person name="Frati F."/>
            <person name="Nardi F."/>
        </authorList>
    </citation>
    <scope>NUCLEOTIDE SEQUENCE [LARGE SCALE GENOMIC DNA]</scope>
    <source>
        <strain evidence="8">DMR45628</strain>
    </source>
</reference>